<name>A0AAD9NQ34_RIDPI</name>
<evidence type="ECO:0000259" key="4">
    <source>
        <dbReference type="PROSITE" id="PS51729"/>
    </source>
</evidence>
<comment type="caution">
    <text evidence="5">The sequence shown here is derived from an EMBL/GenBank/DDBJ whole genome shotgun (WGS) entry which is preliminary data.</text>
</comment>
<dbReference type="Pfam" id="PF14542">
    <property type="entry name" value="Acetyltransf_CG"/>
    <property type="match status" value="1"/>
</dbReference>
<dbReference type="EMBL" id="JAODUO010000537">
    <property type="protein sequence ID" value="KAK2178597.1"/>
    <property type="molecule type" value="Genomic_DNA"/>
</dbReference>
<evidence type="ECO:0000313" key="6">
    <source>
        <dbReference type="Proteomes" id="UP001209878"/>
    </source>
</evidence>
<keyword evidence="6" id="KW-1185">Reference proteome</keyword>
<evidence type="ECO:0000256" key="2">
    <source>
        <dbReference type="ARBA" id="ARBA00020243"/>
    </source>
</evidence>
<protein>
    <recommendedName>
        <fullName evidence="2">Protein NATD1</fullName>
    </recommendedName>
    <alternativeName>
        <fullName evidence="3">N-acetyltransferase domain-containing protein 1</fullName>
    </alternativeName>
</protein>
<evidence type="ECO:0000313" key="5">
    <source>
        <dbReference type="EMBL" id="KAK2178597.1"/>
    </source>
</evidence>
<accession>A0AAD9NQ34</accession>
<dbReference type="CDD" id="cd04301">
    <property type="entry name" value="NAT_SF"/>
    <property type="match status" value="1"/>
</dbReference>
<dbReference type="InterPro" id="IPR016181">
    <property type="entry name" value="Acyl_CoA_acyltransferase"/>
</dbReference>
<evidence type="ECO:0000256" key="3">
    <source>
        <dbReference type="ARBA" id="ARBA00031876"/>
    </source>
</evidence>
<dbReference type="Gene3D" id="3.40.630.30">
    <property type="match status" value="1"/>
</dbReference>
<sequence length="146" mass="16911">MIRTLRQWFRASDIWKKRSLYKSQRLISMTTHERGGEQYIGWHDEKECAFCLKLGELSKCDNVKAGDTAVLKYQWVREGVADLFHTGVPKAYRGKGIAKILAQTALDYMVERDAKLILSCSYLEKYVKDNPLPQYTERVLSNDDNS</sequence>
<dbReference type="PANTHER" id="PTHR31435">
    <property type="entry name" value="PROTEIN NATD1"/>
    <property type="match status" value="1"/>
</dbReference>
<proteinExistence type="inferred from homology"/>
<dbReference type="PROSITE" id="PS51729">
    <property type="entry name" value="GNAT_YJDJ"/>
    <property type="match status" value="1"/>
</dbReference>
<feature type="domain" description="N-acetyltransferase" evidence="4">
    <location>
        <begin position="42"/>
        <end position="140"/>
    </location>
</feature>
<comment type="similarity">
    <text evidence="1">Belongs to the NATD1 family.</text>
</comment>
<dbReference type="InterPro" id="IPR031165">
    <property type="entry name" value="GNAT_YJDJ"/>
</dbReference>
<dbReference type="Proteomes" id="UP001209878">
    <property type="component" value="Unassembled WGS sequence"/>
</dbReference>
<dbReference type="InterPro" id="IPR045057">
    <property type="entry name" value="Gcn5-rel_NAT"/>
</dbReference>
<organism evidence="5 6">
    <name type="scientific">Ridgeia piscesae</name>
    <name type="common">Tubeworm</name>
    <dbReference type="NCBI Taxonomy" id="27915"/>
    <lineage>
        <taxon>Eukaryota</taxon>
        <taxon>Metazoa</taxon>
        <taxon>Spiralia</taxon>
        <taxon>Lophotrochozoa</taxon>
        <taxon>Annelida</taxon>
        <taxon>Polychaeta</taxon>
        <taxon>Sedentaria</taxon>
        <taxon>Canalipalpata</taxon>
        <taxon>Sabellida</taxon>
        <taxon>Siboglinidae</taxon>
        <taxon>Ridgeia</taxon>
    </lineage>
</organism>
<dbReference type="AlphaFoldDB" id="A0AAD9NQ34"/>
<reference evidence="5" key="1">
    <citation type="journal article" date="2023" name="Mol. Biol. Evol.">
        <title>Third-Generation Sequencing Reveals the Adaptive Role of the Epigenome in Three Deep-Sea Polychaetes.</title>
        <authorList>
            <person name="Perez M."/>
            <person name="Aroh O."/>
            <person name="Sun Y."/>
            <person name="Lan Y."/>
            <person name="Juniper S.K."/>
            <person name="Young C.R."/>
            <person name="Angers B."/>
            <person name="Qian P.Y."/>
        </authorList>
    </citation>
    <scope>NUCLEOTIDE SEQUENCE</scope>
    <source>
        <strain evidence="5">R07B-5</strain>
    </source>
</reference>
<dbReference type="SUPFAM" id="SSF55729">
    <property type="entry name" value="Acyl-CoA N-acyltransferases (Nat)"/>
    <property type="match status" value="1"/>
</dbReference>
<dbReference type="PANTHER" id="PTHR31435:SF9">
    <property type="entry name" value="PROTEIN NATD1"/>
    <property type="match status" value="1"/>
</dbReference>
<gene>
    <name evidence="5" type="ORF">NP493_538g04035</name>
</gene>
<evidence type="ECO:0000256" key="1">
    <source>
        <dbReference type="ARBA" id="ARBA00006233"/>
    </source>
</evidence>